<dbReference type="Proteomes" id="UP000243605">
    <property type="component" value="Unassembled WGS sequence"/>
</dbReference>
<proteinExistence type="predicted"/>
<dbReference type="AlphaFoldDB" id="A0A662Z5W1"/>
<evidence type="ECO:0000256" key="1">
    <source>
        <dbReference type="SAM" id="Phobius"/>
    </source>
</evidence>
<keyword evidence="1" id="KW-0812">Transmembrane</keyword>
<evidence type="ECO:0000313" key="2">
    <source>
        <dbReference type="EMBL" id="SEW11318.1"/>
    </source>
</evidence>
<feature type="transmembrane region" description="Helical" evidence="1">
    <location>
        <begin position="36"/>
        <end position="55"/>
    </location>
</feature>
<dbReference type="RefSeq" id="WP_091475710.1">
    <property type="nucleotide sequence ID" value="NZ_FOIT01000005.1"/>
</dbReference>
<reference evidence="2 3" key="1">
    <citation type="submission" date="2016-10" db="EMBL/GenBank/DDBJ databases">
        <authorList>
            <person name="Varghese N."/>
            <person name="Submissions S."/>
        </authorList>
    </citation>
    <scope>NUCLEOTIDE SEQUENCE [LARGE SCALE GENOMIC DNA]</scope>
    <source>
        <strain evidence="2 3">IBRC-M10081</strain>
    </source>
</reference>
<keyword evidence="1" id="KW-1133">Transmembrane helix</keyword>
<feature type="transmembrane region" description="Helical" evidence="1">
    <location>
        <begin position="12"/>
        <end position="30"/>
    </location>
</feature>
<accession>A0A662Z5W1</accession>
<dbReference type="EMBL" id="FOIT01000005">
    <property type="protein sequence ID" value="SEW11318.1"/>
    <property type="molecule type" value="Genomic_DNA"/>
</dbReference>
<organism evidence="2 3">
    <name type="scientific">Aliicoccus persicus</name>
    <dbReference type="NCBI Taxonomy" id="930138"/>
    <lineage>
        <taxon>Bacteria</taxon>
        <taxon>Bacillati</taxon>
        <taxon>Bacillota</taxon>
        <taxon>Bacilli</taxon>
        <taxon>Bacillales</taxon>
        <taxon>Staphylococcaceae</taxon>
        <taxon>Aliicoccus</taxon>
    </lineage>
</organism>
<keyword evidence="1" id="KW-0472">Membrane</keyword>
<keyword evidence="3" id="KW-1185">Reference proteome</keyword>
<sequence>MKLSQNMRKLNMLLTLLGLTALYFFLQNRIDDSLEIPMIIGFGIVAIVSVIYGFSPIPERENGDKDKKV</sequence>
<evidence type="ECO:0000313" key="3">
    <source>
        <dbReference type="Proteomes" id="UP000243605"/>
    </source>
</evidence>
<gene>
    <name evidence="2" type="ORF">SAMN05192557_1669</name>
</gene>
<protein>
    <submittedName>
        <fullName evidence="2">Uncharacterized protein</fullName>
    </submittedName>
</protein>
<name>A0A662Z5W1_9STAP</name>